<protein>
    <submittedName>
        <fullName evidence="3">Uncharacterized protein</fullName>
    </submittedName>
</protein>
<evidence type="ECO:0000313" key="3">
    <source>
        <dbReference type="EMBL" id="MEY8039684.1"/>
    </source>
</evidence>
<dbReference type="Proteomes" id="UP001564626">
    <property type="component" value="Unassembled WGS sequence"/>
</dbReference>
<reference evidence="3 4" key="1">
    <citation type="submission" date="2024-08" db="EMBL/GenBank/DDBJ databases">
        <title>Genome mining of Saccharopolyspora cebuensis PGLac3 from Nigerian medicinal plant.</title>
        <authorList>
            <person name="Ezeobiora C.E."/>
            <person name="Igbokwe N.H."/>
            <person name="Amin D.H."/>
            <person name="Mendie U.E."/>
        </authorList>
    </citation>
    <scope>NUCLEOTIDE SEQUENCE [LARGE SCALE GENOMIC DNA]</scope>
    <source>
        <strain evidence="3 4">PGLac3</strain>
    </source>
</reference>
<name>A0ABV4CJU7_9PSEU</name>
<gene>
    <name evidence="3" type="ORF">AB8O55_09780</name>
</gene>
<organism evidence="3 4">
    <name type="scientific">Saccharopolyspora cebuensis</name>
    <dbReference type="NCBI Taxonomy" id="418759"/>
    <lineage>
        <taxon>Bacteria</taxon>
        <taxon>Bacillati</taxon>
        <taxon>Actinomycetota</taxon>
        <taxon>Actinomycetes</taxon>
        <taxon>Pseudonocardiales</taxon>
        <taxon>Pseudonocardiaceae</taxon>
        <taxon>Saccharopolyspora</taxon>
    </lineage>
</organism>
<keyword evidence="4" id="KW-1185">Reference proteome</keyword>
<accession>A0ABV4CJU7</accession>
<evidence type="ECO:0000313" key="4">
    <source>
        <dbReference type="Proteomes" id="UP001564626"/>
    </source>
</evidence>
<dbReference type="EMBL" id="JBGEHV010000013">
    <property type="protein sequence ID" value="MEY8039684.1"/>
    <property type="molecule type" value="Genomic_DNA"/>
</dbReference>
<keyword evidence="1" id="KW-0812">Transmembrane</keyword>
<feature type="transmembrane region" description="Helical" evidence="1">
    <location>
        <begin position="47"/>
        <end position="66"/>
    </location>
</feature>
<evidence type="ECO:0000256" key="2">
    <source>
        <dbReference type="SAM" id="SignalP"/>
    </source>
</evidence>
<keyword evidence="2" id="KW-0732">Signal</keyword>
<comment type="caution">
    <text evidence="3">The sequence shown here is derived from an EMBL/GenBank/DDBJ whole genome shotgun (WGS) entry which is preliminary data.</text>
</comment>
<feature type="signal peptide" evidence="2">
    <location>
        <begin position="1"/>
        <end position="31"/>
    </location>
</feature>
<keyword evidence="1" id="KW-1133">Transmembrane helix</keyword>
<dbReference type="RefSeq" id="WP_345358333.1">
    <property type="nucleotide sequence ID" value="NZ_BAABII010000003.1"/>
</dbReference>
<evidence type="ECO:0000256" key="1">
    <source>
        <dbReference type="SAM" id="Phobius"/>
    </source>
</evidence>
<keyword evidence="1" id="KW-0472">Membrane</keyword>
<proteinExistence type="predicted"/>
<feature type="chain" id="PRO_5046357859" evidence="2">
    <location>
        <begin position="32"/>
        <end position="79"/>
    </location>
</feature>
<sequence length="79" mass="8093">MRSRTTSGYARLTALGAALLAMLLTAPSAAAAPAVLAQSTAVDKLNMPVGVTAVGLGIVGMVAGVFRKKKIQPENQRKN</sequence>